<dbReference type="OrthoDB" id="3830579at2759"/>
<proteinExistence type="predicted"/>
<dbReference type="AlphaFoldDB" id="A0A8E2B3H7"/>
<dbReference type="Gene3D" id="3.30.70.100">
    <property type="match status" value="2"/>
</dbReference>
<evidence type="ECO:0008006" key="3">
    <source>
        <dbReference type="Google" id="ProtNLM"/>
    </source>
</evidence>
<evidence type="ECO:0000313" key="2">
    <source>
        <dbReference type="Proteomes" id="UP000250043"/>
    </source>
</evidence>
<dbReference type="EMBL" id="KV722400">
    <property type="protein sequence ID" value="OCH90660.1"/>
    <property type="molecule type" value="Genomic_DNA"/>
</dbReference>
<protein>
    <recommendedName>
        <fullName evidence="3">ABM domain-containing protein</fullName>
    </recommendedName>
</protein>
<dbReference type="Proteomes" id="UP000250043">
    <property type="component" value="Unassembled WGS sequence"/>
</dbReference>
<reference evidence="1 2" key="1">
    <citation type="submission" date="2016-07" db="EMBL/GenBank/DDBJ databases">
        <title>Draft genome of the white-rot fungus Obba rivulosa 3A-2.</title>
        <authorList>
            <consortium name="DOE Joint Genome Institute"/>
            <person name="Miettinen O."/>
            <person name="Riley R."/>
            <person name="Acob R."/>
            <person name="Barry K."/>
            <person name="Cullen D."/>
            <person name="De Vries R."/>
            <person name="Hainaut M."/>
            <person name="Hatakka A."/>
            <person name="Henrissat B."/>
            <person name="Hilden K."/>
            <person name="Kuo R."/>
            <person name="Labutti K."/>
            <person name="Lipzen A."/>
            <person name="Makela M.R."/>
            <person name="Sandor L."/>
            <person name="Spatafora J.W."/>
            <person name="Grigoriev I.V."/>
            <person name="Hibbett D.S."/>
        </authorList>
    </citation>
    <scope>NUCLEOTIDE SEQUENCE [LARGE SCALE GENOMIC DNA]</scope>
    <source>
        <strain evidence="1 2">3A-2</strain>
    </source>
</reference>
<evidence type="ECO:0000313" key="1">
    <source>
        <dbReference type="EMBL" id="OCH90660.1"/>
    </source>
</evidence>
<keyword evidence="2" id="KW-1185">Reference proteome</keyword>
<organism evidence="1 2">
    <name type="scientific">Obba rivulosa</name>
    <dbReference type="NCBI Taxonomy" id="1052685"/>
    <lineage>
        <taxon>Eukaryota</taxon>
        <taxon>Fungi</taxon>
        <taxon>Dikarya</taxon>
        <taxon>Basidiomycota</taxon>
        <taxon>Agaricomycotina</taxon>
        <taxon>Agaricomycetes</taxon>
        <taxon>Polyporales</taxon>
        <taxon>Gelatoporiaceae</taxon>
        <taxon>Obba</taxon>
    </lineage>
</organism>
<accession>A0A8E2B3H7</accession>
<sequence length="210" mass="23018">MSAALPCVEIAWSGSNDAYRENPADTSLVQPAFDILKRSDGIIKIYHGLQTEDQKDAYIYIVWETLGHHEALQKNPTEYPALGEAVLKFWSAPPRMLHVQPTSEPYAALGAPATELALATLKPGQSKERLEELVDTLTKGAPPGEATGLVSAVWGPVVERSDMVALILGWTSVEAHWKLVTTDPGAIELLKQIREIADIEVTHSAQHEYK</sequence>
<name>A0A8E2B3H7_9APHY</name>
<gene>
    <name evidence="1" type="ORF">OBBRIDRAFT_586678</name>
</gene>